<dbReference type="AlphaFoldDB" id="A0A0G4QA26"/>
<dbReference type="InterPro" id="IPR011234">
    <property type="entry name" value="Fumarylacetoacetase-like_C"/>
</dbReference>
<reference evidence="4 6" key="3">
    <citation type="submission" date="2020-12" db="EMBL/GenBank/DDBJ databases">
        <title>Enhanced detection system for hospital associated transmission using whole genome sequencing surveillance.</title>
        <authorList>
            <person name="Harrison L.H."/>
            <person name="Van Tyne D."/>
            <person name="Marsh J.W."/>
            <person name="Griffith M.P."/>
            <person name="Snyder D.J."/>
            <person name="Cooper V.S."/>
            <person name="Mustapha M."/>
        </authorList>
    </citation>
    <scope>NUCLEOTIDE SEQUENCE [LARGE SCALE GENOMIC DNA]</scope>
    <source>
        <strain evidence="4 6">PR00195</strain>
    </source>
</reference>
<dbReference type="GO" id="GO:0046872">
    <property type="term" value="F:metal ion binding"/>
    <property type="evidence" value="ECO:0007669"/>
    <property type="project" value="UniProtKB-KW"/>
</dbReference>
<evidence type="ECO:0000313" key="3">
    <source>
        <dbReference type="EMBL" id="CRL62705.1"/>
    </source>
</evidence>
<dbReference type="Proteomes" id="UP000183920">
    <property type="component" value="Unassembled WGS sequence"/>
</dbReference>
<dbReference type="Pfam" id="PF01557">
    <property type="entry name" value="FAA_hydrolase"/>
    <property type="match status" value="1"/>
</dbReference>
<dbReference type="GO" id="GO:0016829">
    <property type="term" value="F:lyase activity"/>
    <property type="evidence" value="ECO:0007669"/>
    <property type="project" value="UniProtKB-KW"/>
</dbReference>
<dbReference type="RefSeq" id="WP_006536634.1">
    <property type="nucleotide sequence ID" value="NZ_CAXOKJ010000001.1"/>
</dbReference>
<keyword evidence="3" id="KW-0456">Lyase</keyword>
<dbReference type="EMBL" id="JAEKCB010000001">
    <property type="protein sequence ID" value="MBJ2116567.1"/>
    <property type="molecule type" value="Genomic_DNA"/>
</dbReference>
<keyword evidence="4" id="KW-0378">Hydrolase</keyword>
<name>A0A0G4QA26_9GAMM</name>
<organism evidence="3 5">
    <name type="scientific">Proteus penneri</name>
    <dbReference type="NCBI Taxonomy" id="102862"/>
    <lineage>
        <taxon>Bacteria</taxon>
        <taxon>Pseudomonadati</taxon>
        <taxon>Pseudomonadota</taxon>
        <taxon>Gammaproteobacteria</taxon>
        <taxon>Enterobacterales</taxon>
        <taxon>Morganellaceae</taxon>
        <taxon>Proteus</taxon>
    </lineage>
</organism>
<evidence type="ECO:0000313" key="6">
    <source>
        <dbReference type="Proteomes" id="UP000619976"/>
    </source>
</evidence>
<keyword evidence="6" id="KW-1185">Reference proteome</keyword>
<evidence type="ECO:0000313" key="4">
    <source>
        <dbReference type="EMBL" id="MBJ2116567.1"/>
    </source>
</evidence>
<accession>A0A379EMA2</accession>
<evidence type="ECO:0000259" key="2">
    <source>
        <dbReference type="Pfam" id="PF01557"/>
    </source>
</evidence>
<dbReference type="Proteomes" id="UP000619976">
    <property type="component" value="Unassembled WGS sequence"/>
</dbReference>
<dbReference type="FunFam" id="3.90.850.10:FF:000007">
    <property type="entry name" value="Fumarylacetoacetate hydrolase family protein"/>
    <property type="match status" value="1"/>
</dbReference>
<dbReference type="NCBIfam" id="NF007967">
    <property type="entry name" value="PRK10691.1"/>
    <property type="match status" value="1"/>
</dbReference>
<sequence>MYQHRDWEGALLDFPVNKVICVGSNYANHIKEMGSVRSEEPVIFIKPETAMCDIRQPIAIPRDMGAVHHEIELAVLIGQPLKQANEDRVDRAIAGFGIGLDLTLRDLQGKLKKAGQPWEKSKAFDGSAPLSGFIPVNSFGDPQNADLMLRVNGEIRQQGNSRDMLTPVLPLISYMSRFFTLRPGDVILTGTPEGVGPLESGDMLVLSVNEHQLTTRVI</sequence>
<reference evidence="3" key="2">
    <citation type="submission" date="2015-06" db="EMBL/GenBank/DDBJ databases">
        <authorList>
            <person name="Urmite Genomes Urmite Genomes"/>
        </authorList>
    </citation>
    <scope>NUCLEOTIDE SEQUENCE [LARGE SCALE GENOMIC DNA]</scope>
    <source>
        <strain evidence="3">CSUR P1867</strain>
    </source>
</reference>
<accession>A0A0G4QA26</accession>
<evidence type="ECO:0000313" key="5">
    <source>
        <dbReference type="Proteomes" id="UP000183920"/>
    </source>
</evidence>
<dbReference type="SUPFAM" id="SSF56529">
    <property type="entry name" value="FAH"/>
    <property type="match status" value="1"/>
</dbReference>
<dbReference type="PANTHER" id="PTHR11820:SF7">
    <property type="entry name" value="ACYLPYRUVASE FAHD1, MITOCHONDRIAL"/>
    <property type="match status" value="1"/>
</dbReference>
<protein>
    <submittedName>
        <fullName evidence="4">Fumarylacetoacetate hydrolase family protein</fullName>
    </submittedName>
    <submittedName>
        <fullName evidence="3">Ureidoglycolate lyase</fullName>
    </submittedName>
</protein>
<dbReference type="EMBL" id="CVRY01000004">
    <property type="protein sequence ID" value="CRL62705.1"/>
    <property type="molecule type" value="Genomic_DNA"/>
</dbReference>
<proteinExistence type="predicted"/>
<reference evidence="5" key="1">
    <citation type="submission" date="2015-06" db="EMBL/GenBank/DDBJ databases">
        <authorList>
            <person name="Urmite Genomes"/>
        </authorList>
    </citation>
    <scope>NUCLEOTIDE SEQUENCE [LARGE SCALE GENOMIC DNA]</scope>
    <source>
        <strain evidence="5">CSUR P1867</strain>
    </source>
</reference>
<dbReference type="Gene3D" id="3.90.850.10">
    <property type="entry name" value="Fumarylacetoacetase-like, C-terminal domain"/>
    <property type="match status" value="1"/>
</dbReference>
<dbReference type="PANTHER" id="PTHR11820">
    <property type="entry name" value="ACYLPYRUVASE"/>
    <property type="match status" value="1"/>
</dbReference>
<dbReference type="GO" id="GO:0018773">
    <property type="term" value="F:acetylpyruvate hydrolase activity"/>
    <property type="evidence" value="ECO:0007669"/>
    <property type="project" value="TreeGrafter"/>
</dbReference>
<dbReference type="InterPro" id="IPR036663">
    <property type="entry name" value="Fumarylacetoacetase_C_sf"/>
</dbReference>
<feature type="domain" description="Fumarylacetoacetase-like C-terminal" evidence="2">
    <location>
        <begin position="18"/>
        <end position="209"/>
    </location>
</feature>
<dbReference type="GeneID" id="76522982"/>
<keyword evidence="1" id="KW-0479">Metal-binding</keyword>
<gene>
    <name evidence="3" type="ORF">BN1804_02099</name>
    <name evidence="4" type="ORF">JFQ69_02615</name>
</gene>
<evidence type="ECO:0000256" key="1">
    <source>
        <dbReference type="ARBA" id="ARBA00022723"/>
    </source>
</evidence>